<dbReference type="Proteomes" id="UP000261140">
    <property type="component" value="Unassembled WGS sequence"/>
</dbReference>
<evidence type="ECO:0000313" key="4">
    <source>
        <dbReference type="Proteomes" id="UP000223709"/>
    </source>
</evidence>
<dbReference type="RefSeq" id="WP_005935258.1">
    <property type="nucleotide sequence ID" value="NZ_CABVEJ010000001.1"/>
</dbReference>
<protein>
    <submittedName>
        <fullName evidence="3">SqdX protein</fullName>
    </submittedName>
</protein>
<dbReference type="GeneID" id="90661225"/>
<dbReference type="EMBL" id="CP023819">
    <property type="protein sequence ID" value="ATL90579.1"/>
    <property type="molecule type" value="Genomic_DNA"/>
</dbReference>
<sequence>MTAEQRRKTREALQNYGTRQWARSPANWGWARAIQQTQEYYRTADPIRAGLLQLRYLERRKEEDVLERLCIGRTTYQKAQLDLLSTVAVFAARYGAL</sequence>
<dbReference type="AlphaFoldDB" id="A0A2A7AEW5"/>
<reference evidence="3 5" key="2">
    <citation type="submission" date="2018-08" db="EMBL/GenBank/DDBJ databases">
        <title>A genome reference for cultivated species of the human gut microbiota.</title>
        <authorList>
            <person name="Zou Y."/>
            <person name="Xue W."/>
            <person name="Luo G."/>
        </authorList>
    </citation>
    <scope>NUCLEOTIDE SEQUENCE [LARGE SCALE GENOMIC DNA]</scope>
    <source>
        <strain evidence="3 5">AF36-11AT</strain>
    </source>
</reference>
<name>A0A2A7AEW5_9FIRM</name>
<dbReference type="Proteomes" id="UP000461506">
    <property type="component" value="Unassembled WGS sequence"/>
</dbReference>
<evidence type="ECO:0000313" key="6">
    <source>
        <dbReference type="Proteomes" id="UP000461506"/>
    </source>
</evidence>
<reference evidence="2 6" key="3">
    <citation type="journal article" date="2019" name="Nat. Med.">
        <title>A library of human gut bacterial isolates paired with longitudinal multiomics data enables mechanistic microbiome research.</title>
        <authorList>
            <person name="Poyet M."/>
            <person name="Groussin M."/>
            <person name="Gibbons S.M."/>
            <person name="Avila-Pacheco J."/>
            <person name="Jiang X."/>
            <person name="Kearney S.M."/>
            <person name="Perrotta A.R."/>
            <person name="Berdy B."/>
            <person name="Zhao S."/>
            <person name="Lieberman T.D."/>
            <person name="Swanson P.K."/>
            <person name="Smith M."/>
            <person name="Roesemann S."/>
            <person name="Alexander J.E."/>
            <person name="Rich S.A."/>
            <person name="Livny J."/>
            <person name="Vlamakis H."/>
            <person name="Clish C."/>
            <person name="Bullock K."/>
            <person name="Deik A."/>
            <person name="Scott J."/>
            <person name="Pierce K.A."/>
            <person name="Xavier R.J."/>
            <person name="Alm E.J."/>
        </authorList>
    </citation>
    <scope>NUCLEOTIDE SEQUENCE [LARGE SCALE GENOMIC DNA]</scope>
    <source>
        <strain evidence="2 6">BIOML-A1</strain>
    </source>
</reference>
<dbReference type="EMBL" id="WKQN01000004">
    <property type="protein sequence ID" value="MSC63040.1"/>
    <property type="molecule type" value="Genomic_DNA"/>
</dbReference>
<accession>A0A2A7AEW5</accession>
<organism evidence="3 5">
    <name type="scientific">Faecalibacterium prausnitzii</name>
    <dbReference type="NCBI Taxonomy" id="853"/>
    <lineage>
        <taxon>Bacteria</taxon>
        <taxon>Bacillati</taxon>
        <taxon>Bacillota</taxon>
        <taxon>Clostridia</taxon>
        <taxon>Eubacteriales</taxon>
        <taxon>Oscillospiraceae</taxon>
        <taxon>Faecalibacterium</taxon>
    </lineage>
</organism>
<dbReference type="EMBL" id="QVEQ01000009">
    <property type="protein sequence ID" value="RGB70566.1"/>
    <property type="molecule type" value="Genomic_DNA"/>
</dbReference>
<evidence type="ECO:0000313" key="2">
    <source>
        <dbReference type="EMBL" id="MSC63040.1"/>
    </source>
</evidence>
<evidence type="ECO:0000313" key="5">
    <source>
        <dbReference type="Proteomes" id="UP000261140"/>
    </source>
</evidence>
<gene>
    <name evidence="1" type="ORF">CRH10_09845</name>
    <name evidence="3" type="ORF">DWZ89_10400</name>
    <name evidence="2" type="ORF">GKD95_06735</name>
</gene>
<evidence type="ECO:0000313" key="1">
    <source>
        <dbReference type="EMBL" id="ATL90579.1"/>
    </source>
</evidence>
<evidence type="ECO:0000313" key="3">
    <source>
        <dbReference type="EMBL" id="RGB70566.1"/>
    </source>
</evidence>
<dbReference type="KEGG" id="fpra:CG447_11140"/>
<proteinExistence type="predicted"/>
<dbReference type="Proteomes" id="UP000223709">
    <property type="component" value="Chromosome"/>
</dbReference>
<reference evidence="1 4" key="1">
    <citation type="submission" date="2017-10" db="EMBL/GenBank/DDBJ databases">
        <title>Complete Genome Sequence of Faecalibacterium prausnitzii isolated from the gut of healthy adult Indian.</title>
        <authorList>
            <person name="Bag S."/>
            <person name="Ghosh T.S."/>
            <person name="Das B."/>
        </authorList>
    </citation>
    <scope>NUCLEOTIDE SEQUENCE [LARGE SCALE GENOMIC DNA]</scope>
    <source>
        <strain evidence="1 4">Indica</strain>
    </source>
</reference>